<dbReference type="Pfam" id="PF24626">
    <property type="entry name" value="SH3_Tf2-1"/>
    <property type="match status" value="2"/>
</dbReference>
<dbReference type="InterPro" id="IPR001584">
    <property type="entry name" value="Integrase_cat-core"/>
</dbReference>
<accession>A0A151TB90</accession>
<dbReference type="PROSITE" id="PS50994">
    <property type="entry name" value="INTEGRASE"/>
    <property type="match status" value="1"/>
</dbReference>
<reference evidence="2 3" key="1">
    <citation type="journal article" date="2012" name="Nat. Biotechnol.">
        <title>Draft genome sequence of pigeonpea (Cajanus cajan), an orphan legume crop of resource-poor farmers.</title>
        <authorList>
            <person name="Varshney R.K."/>
            <person name="Chen W."/>
            <person name="Li Y."/>
            <person name="Bharti A.K."/>
            <person name="Saxena R.K."/>
            <person name="Schlueter J.A."/>
            <person name="Donoghue M.T."/>
            <person name="Azam S."/>
            <person name="Fan G."/>
            <person name="Whaley A.M."/>
            <person name="Farmer A.D."/>
            <person name="Sheridan J."/>
            <person name="Iwata A."/>
            <person name="Tuteja R."/>
            <person name="Penmetsa R.V."/>
            <person name="Wu W."/>
            <person name="Upadhyaya H.D."/>
            <person name="Yang S.P."/>
            <person name="Shah T."/>
            <person name="Saxena K.B."/>
            <person name="Michael T."/>
            <person name="McCombie W.R."/>
            <person name="Yang B."/>
            <person name="Zhang G."/>
            <person name="Yang H."/>
            <person name="Wang J."/>
            <person name="Spillane C."/>
            <person name="Cook D.R."/>
            <person name="May G.D."/>
            <person name="Xu X."/>
            <person name="Jackson S.A."/>
        </authorList>
    </citation>
    <scope>NUCLEOTIDE SEQUENCE [LARGE SCALE GENOMIC DNA]</scope>
    <source>
        <strain evidence="3">cv. Asha</strain>
    </source>
</reference>
<dbReference type="Proteomes" id="UP000075243">
    <property type="component" value="Chromosome 7"/>
</dbReference>
<dbReference type="PANTHER" id="PTHR46148:SF60">
    <property type="entry name" value="CHROMO DOMAIN-CONTAINING PROTEIN"/>
    <property type="match status" value="1"/>
</dbReference>
<proteinExistence type="predicted"/>
<evidence type="ECO:0000313" key="2">
    <source>
        <dbReference type="EMBL" id="KYP64322.1"/>
    </source>
</evidence>
<dbReference type="AlphaFoldDB" id="A0A151TB90"/>
<dbReference type="PANTHER" id="PTHR46148">
    <property type="entry name" value="CHROMO DOMAIN-CONTAINING PROTEIN"/>
    <property type="match status" value="1"/>
</dbReference>
<dbReference type="GO" id="GO:0003676">
    <property type="term" value="F:nucleic acid binding"/>
    <property type="evidence" value="ECO:0007669"/>
    <property type="project" value="InterPro"/>
</dbReference>
<organism evidence="2 3">
    <name type="scientific">Cajanus cajan</name>
    <name type="common">Pigeon pea</name>
    <name type="synonym">Cajanus indicus</name>
    <dbReference type="NCBI Taxonomy" id="3821"/>
    <lineage>
        <taxon>Eukaryota</taxon>
        <taxon>Viridiplantae</taxon>
        <taxon>Streptophyta</taxon>
        <taxon>Embryophyta</taxon>
        <taxon>Tracheophyta</taxon>
        <taxon>Spermatophyta</taxon>
        <taxon>Magnoliopsida</taxon>
        <taxon>eudicotyledons</taxon>
        <taxon>Gunneridae</taxon>
        <taxon>Pentapetalae</taxon>
        <taxon>rosids</taxon>
        <taxon>fabids</taxon>
        <taxon>Fabales</taxon>
        <taxon>Fabaceae</taxon>
        <taxon>Papilionoideae</taxon>
        <taxon>50 kb inversion clade</taxon>
        <taxon>NPAAA clade</taxon>
        <taxon>indigoferoid/millettioid clade</taxon>
        <taxon>Phaseoleae</taxon>
        <taxon>Cajanus</taxon>
    </lineage>
</organism>
<sequence length="507" mass="57742">MKKFADRKQSEVHFQVGDLVFVKLQPYCQHSVVWKKHQKLALIYFGPFPVVQKIGTIAYRLKLPTNAKIHPMFHVSLLKKCESLATTPNIPLPLLTDLEEGSIWASSPGAKMCASSKLENVSLWMAHTRLTKCAHLLPINIKWSLDKLMQLYVREIVRLHGVPSSIISDRDPMFTSRFWQSLHQALGTKLKLSSSYHPQTDGQLERTIQSLEDLLRACVLDHLGNWEEVLPLVEFTYNNSFHASIGMASFEALYGKRCRTPLCWYQDGESVVVGPELILQTTGKVKLIQERTKTAQSRQKSYADKTRKPLEFAEGEHVFLKVTLTSSVGRALKARKLIPRFVGPYQIIQRVGPVAYRLALPSSLSNLHDVFHVSQLRKYVHDPGHVVELDDMRVKENLTFEKLSVVVVDHKLKELRGKSIALVKVLWDATSSEATWEVKQQCRERYHFLFPSKSIFGDENSCCWGGCETRPSLLPLNSQLSFLTHFSFSLKFPCGDLGGCRWRWGVS</sequence>
<evidence type="ECO:0000313" key="3">
    <source>
        <dbReference type="Proteomes" id="UP000075243"/>
    </source>
</evidence>
<dbReference type="InterPro" id="IPR036397">
    <property type="entry name" value="RNaseH_sf"/>
</dbReference>
<dbReference type="Gene3D" id="3.30.420.10">
    <property type="entry name" value="Ribonuclease H-like superfamily/Ribonuclease H"/>
    <property type="match status" value="1"/>
</dbReference>
<dbReference type="InterPro" id="IPR012337">
    <property type="entry name" value="RNaseH-like_sf"/>
</dbReference>
<dbReference type="SUPFAM" id="SSF53098">
    <property type="entry name" value="Ribonuclease H-like"/>
    <property type="match status" value="1"/>
</dbReference>
<evidence type="ECO:0000259" key="1">
    <source>
        <dbReference type="PROSITE" id="PS50994"/>
    </source>
</evidence>
<name>A0A151TB90_CAJCA</name>
<protein>
    <submittedName>
        <fullName evidence="2">Retrotransposable element Tf2</fullName>
    </submittedName>
</protein>
<gene>
    <name evidence="2" type="ORF">KK1_018914</name>
</gene>
<dbReference type="Gramene" id="C.cajan_18379.t">
    <property type="protein sequence ID" value="C.cajan_18379.t"/>
    <property type="gene ID" value="C.cajan_18379"/>
</dbReference>
<dbReference type="GO" id="GO:0015074">
    <property type="term" value="P:DNA integration"/>
    <property type="evidence" value="ECO:0007669"/>
    <property type="project" value="InterPro"/>
</dbReference>
<dbReference type="EMBL" id="CM003609">
    <property type="protein sequence ID" value="KYP64322.1"/>
    <property type="molecule type" value="Genomic_DNA"/>
</dbReference>
<dbReference type="InterPro" id="IPR056924">
    <property type="entry name" value="SH3_Tf2-1"/>
</dbReference>
<keyword evidence="3" id="KW-1185">Reference proteome</keyword>
<feature type="domain" description="Integrase catalytic" evidence="1">
    <location>
        <begin position="84"/>
        <end position="257"/>
    </location>
</feature>